<dbReference type="EMBL" id="SSXH01001177">
    <property type="protein sequence ID" value="THJ22059.1"/>
    <property type="molecule type" value="Genomic_DNA"/>
</dbReference>
<evidence type="ECO:0000313" key="4">
    <source>
        <dbReference type="Proteomes" id="UP000305282"/>
    </source>
</evidence>
<dbReference type="Pfam" id="PF20042">
    <property type="entry name" value="DUF6444"/>
    <property type="match status" value="1"/>
</dbReference>
<name>A0A4S5B1Q2_9ACTN</name>
<evidence type="ECO:0000259" key="2">
    <source>
        <dbReference type="Pfam" id="PF20042"/>
    </source>
</evidence>
<accession>A0A4S5B1Q2</accession>
<reference evidence="3 4" key="1">
    <citation type="submission" date="2019-04" db="EMBL/GenBank/DDBJ databases">
        <title>Draft genome sequences for three unisolated Alnus-infective Frankia Sp+ strains, AgTrS, AiOr and AvVan, the first sequenced Frankia strains able to sporulate in-planta.</title>
        <authorList>
            <person name="Bethencourt L."/>
            <person name="Vautrin F."/>
            <person name="Taib N."/>
            <person name="Dubost A."/>
            <person name="Castro-Garcia L."/>
            <person name="Imbaud O."/>
            <person name="Abrouk D."/>
            <person name="Fournier P."/>
            <person name="Briolay J."/>
            <person name="Nguyen A."/>
            <person name="Normand P."/>
            <person name="Fernandez M.P."/>
            <person name="Brochier-Armanet C."/>
            <person name="Herrera-Belaroussi A."/>
        </authorList>
    </citation>
    <scope>NUCLEOTIDE SEQUENCE [LARGE SCALE GENOMIC DNA]</scope>
    <source>
        <strain evidence="3 4">AvVan</strain>
    </source>
</reference>
<dbReference type="Proteomes" id="UP000305282">
    <property type="component" value="Unassembled WGS sequence"/>
</dbReference>
<dbReference type="AlphaFoldDB" id="A0A4S5B1Q2"/>
<dbReference type="InterPro" id="IPR045618">
    <property type="entry name" value="DUF6444"/>
</dbReference>
<proteinExistence type="predicted"/>
<protein>
    <submittedName>
        <fullName evidence="3">IS66 family transposase</fullName>
    </submittedName>
</protein>
<evidence type="ECO:0000313" key="3">
    <source>
        <dbReference type="EMBL" id="THJ22059.1"/>
    </source>
</evidence>
<feature type="compositionally biased region" description="Basic and acidic residues" evidence="1">
    <location>
        <begin position="82"/>
        <end position="92"/>
    </location>
</feature>
<feature type="compositionally biased region" description="Polar residues" evidence="1">
    <location>
        <begin position="38"/>
        <end position="47"/>
    </location>
</feature>
<comment type="caution">
    <text evidence="3">The sequence shown here is derived from an EMBL/GenBank/DDBJ whole genome shotgun (WGS) entry which is preliminary data.</text>
</comment>
<keyword evidence="4" id="KW-1185">Reference proteome</keyword>
<organism evidence="3 4">
    <name type="scientific">Candidatus Frankia alpina</name>
    <dbReference type="NCBI Taxonomy" id="2699483"/>
    <lineage>
        <taxon>Bacteria</taxon>
        <taxon>Bacillati</taxon>
        <taxon>Actinomycetota</taxon>
        <taxon>Actinomycetes</taxon>
        <taxon>Frankiales</taxon>
        <taxon>Frankiaceae</taxon>
        <taxon>Frankia</taxon>
    </lineage>
</organism>
<feature type="region of interest" description="Disordered" evidence="1">
    <location>
        <begin position="37"/>
        <end position="102"/>
    </location>
</feature>
<gene>
    <name evidence="3" type="ORF">E7Y31_23745</name>
</gene>
<feature type="domain" description="DUF6444" evidence="2">
    <location>
        <begin position="7"/>
        <end position="78"/>
    </location>
</feature>
<sequence length="102" mass="10587">MTGGSALSYDELAALVVSLQADLARALAWIAELEAQVAKSSRNSAKPPSSDGLAEPPPKSLRKETGRRPGGQPGHLGSTLRMVDDPDVRLWHEPGPCGGCGA</sequence>
<feature type="non-terminal residue" evidence="3">
    <location>
        <position position="102"/>
    </location>
</feature>
<evidence type="ECO:0000256" key="1">
    <source>
        <dbReference type="SAM" id="MobiDB-lite"/>
    </source>
</evidence>